<dbReference type="InterPro" id="IPR050951">
    <property type="entry name" value="Retrovirus_Pol_polyprotein"/>
</dbReference>
<protein>
    <submittedName>
        <fullName evidence="1">Uncharacterized protein</fullName>
    </submittedName>
</protein>
<sequence length="228" mass="25909">MELAMDHFGIHLTFGASQDYVESFEIWSMTRKDIKDDKIVAHFLTFIGTEAYCLLKSLAYPEKPISPPVSTLKELSLNHSRVHSFVDCVAIVECHHNLKDAYLQITLDQSPSISTTINTPCGLFKYSFLPFGLTCSPVIYQKVMNKVVSGLDVVEFYQDELIVHDFDKVVHDQRLIALFRRLIQKNITVNTNKCSFCVSSFECLRYLVDSNGFRPDIERLAPLTSCGV</sequence>
<dbReference type="PANTHER" id="PTHR37984:SF9">
    <property type="entry name" value="INTEGRASE CATALYTIC DOMAIN-CONTAINING PROTEIN"/>
    <property type="match status" value="1"/>
</dbReference>
<name>A0A183PEB3_9TREM</name>
<dbReference type="STRING" id="31246.A0A183PEB3"/>
<accession>A0A183PEB3</accession>
<dbReference type="PANTHER" id="PTHR37984">
    <property type="entry name" value="PROTEIN CBG26694"/>
    <property type="match status" value="1"/>
</dbReference>
<dbReference type="EMBL" id="UZAL01032716">
    <property type="protein sequence ID" value="VDP61611.1"/>
    <property type="molecule type" value="Genomic_DNA"/>
</dbReference>
<reference evidence="1 2" key="1">
    <citation type="submission" date="2018-11" db="EMBL/GenBank/DDBJ databases">
        <authorList>
            <consortium name="Pathogen Informatics"/>
        </authorList>
    </citation>
    <scope>NUCLEOTIDE SEQUENCE [LARGE SCALE GENOMIC DNA]</scope>
    <source>
        <strain>Denwood</strain>
        <strain evidence="2">Zambia</strain>
    </source>
</reference>
<dbReference type="Gene3D" id="3.30.70.270">
    <property type="match status" value="1"/>
</dbReference>
<evidence type="ECO:0000313" key="2">
    <source>
        <dbReference type="Proteomes" id="UP000269396"/>
    </source>
</evidence>
<dbReference type="Proteomes" id="UP000269396">
    <property type="component" value="Unassembled WGS sequence"/>
</dbReference>
<dbReference type="AlphaFoldDB" id="A0A183PEB3"/>
<gene>
    <name evidence="1" type="ORF">SMTD_LOCUS12699</name>
</gene>
<keyword evidence="2" id="KW-1185">Reference proteome</keyword>
<dbReference type="SUPFAM" id="SSF56672">
    <property type="entry name" value="DNA/RNA polymerases"/>
    <property type="match status" value="1"/>
</dbReference>
<dbReference type="InterPro" id="IPR043502">
    <property type="entry name" value="DNA/RNA_pol_sf"/>
</dbReference>
<dbReference type="Gene3D" id="3.10.10.10">
    <property type="entry name" value="HIV Type 1 Reverse Transcriptase, subunit A, domain 1"/>
    <property type="match status" value="1"/>
</dbReference>
<dbReference type="InterPro" id="IPR043128">
    <property type="entry name" value="Rev_trsase/Diguanyl_cyclase"/>
</dbReference>
<dbReference type="InterPro" id="IPR000477">
    <property type="entry name" value="RT_dom"/>
</dbReference>
<dbReference type="Pfam" id="PF00078">
    <property type="entry name" value="RVT_1"/>
    <property type="match status" value="1"/>
</dbReference>
<evidence type="ECO:0000313" key="1">
    <source>
        <dbReference type="EMBL" id="VDP61611.1"/>
    </source>
</evidence>
<organism evidence="1 2">
    <name type="scientific">Schistosoma mattheei</name>
    <dbReference type="NCBI Taxonomy" id="31246"/>
    <lineage>
        <taxon>Eukaryota</taxon>
        <taxon>Metazoa</taxon>
        <taxon>Spiralia</taxon>
        <taxon>Lophotrochozoa</taxon>
        <taxon>Platyhelminthes</taxon>
        <taxon>Trematoda</taxon>
        <taxon>Digenea</taxon>
        <taxon>Strigeidida</taxon>
        <taxon>Schistosomatoidea</taxon>
        <taxon>Schistosomatidae</taxon>
        <taxon>Schistosoma</taxon>
    </lineage>
</organism>
<proteinExistence type="predicted"/>